<dbReference type="Proteomes" id="UP001501570">
    <property type="component" value="Unassembled WGS sequence"/>
</dbReference>
<sequence>MTMSTRLCFRLDEVLPVAEHAIASPTWRATSTHHHPADRGPALIWNPTDEQDLLTSNGLPDQHDDDGDLRAAPAWTWRHVPTGRRGRPHPGDADRFWPLNHHDPDSHSRPLIAQLREGAANGGHWLMVDADPRDLASPDRFLVLDHREQIAPPDTQWVHARVTAAAVWYATYPALVADGYSVRDGDVIARFALPTVRGMVADLRAIYRSEDRRNDPMPGETAALRLDGEVLTVSWSHDDGHTEQWTEIDRVYPDSDGHYAVGAYLWPWKPWPTPRQGGDRRGR</sequence>
<evidence type="ECO:0000313" key="1">
    <source>
        <dbReference type="EMBL" id="GAA5200706.1"/>
    </source>
</evidence>
<comment type="caution">
    <text evidence="1">The sequence shown here is derived from an EMBL/GenBank/DDBJ whole genome shotgun (WGS) entry which is preliminary data.</text>
</comment>
<evidence type="ECO:0000313" key="2">
    <source>
        <dbReference type="Proteomes" id="UP001501570"/>
    </source>
</evidence>
<dbReference type="EMBL" id="BAABJQ010000045">
    <property type="protein sequence ID" value="GAA5200706.1"/>
    <property type="molecule type" value="Genomic_DNA"/>
</dbReference>
<gene>
    <name evidence="1" type="ORF">GCM10023322_79130</name>
</gene>
<accession>A0ABP9STZ7</accession>
<proteinExistence type="predicted"/>
<reference evidence="2" key="1">
    <citation type="journal article" date="2019" name="Int. J. Syst. Evol. Microbiol.">
        <title>The Global Catalogue of Microorganisms (GCM) 10K type strain sequencing project: providing services to taxonomists for standard genome sequencing and annotation.</title>
        <authorList>
            <consortium name="The Broad Institute Genomics Platform"/>
            <consortium name="The Broad Institute Genome Sequencing Center for Infectious Disease"/>
            <person name="Wu L."/>
            <person name="Ma J."/>
        </authorList>
    </citation>
    <scope>NUCLEOTIDE SEQUENCE [LARGE SCALE GENOMIC DNA]</scope>
    <source>
        <strain evidence="2">JCM 18304</strain>
    </source>
</reference>
<keyword evidence="2" id="KW-1185">Reference proteome</keyword>
<protein>
    <submittedName>
        <fullName evidence="1">Uncharacterized protein</fullName>
    </submittedName>
</protein>
<organism evidence="1 2">
    <name type="scientific">Rugosimonospora acidiphila</name>
    <dbReference type="NCBI Taxonomy" id="556531"/>
    <lineage>
        <taxon>Bacteria</taxon>
        <taxon>Bacillati</taxon>
        <taxon>Actinomycetota</taxon>
        <taxon>Actinomycetes</taxon>
        <taxon>Micromonosporales</taxon>
        <taxon>Micromonosporaceae</taxon>
        <taxon>Rugosimonospora</taxon>
    </lineage>
</organism>
<name>A0ABP9STZ7_9ACTN</name>